<dbReference type="InterPro" id="IPR036388">
    <property type="entry name" value="WH-like_DNA-bd_sf"/>
</dbReference>
<dbReference type="EMBL" id="JBITLV010000001">
    <property type="protein sequence ID" value="MFI7586281.1"/>
    <property type="molecule type" value="Genomic_DNA"/>
</dbReference>
<reference evidence="2 3" key="1">
    <citation type="submission" date="2024-10" db="EMBL/GenBank/DDBJ databases">
        <title>The Natural Products Discovery Center: Release of the First 8490 Sequenced Strains for Exploring Actinobacteria Biosynthetic Diversity.</title>
        <authorList>
            <person name="Kalkreuter E."/>
            <person name="Kautsar S.A."/>
            <person name="Yang D."/>
            <person name="Bader C.D."/>
            <person name="Teijaro C.N."/>
            <person name="Fluegel L."/>
            <person name="Davis C.M."/>
            <person name="Simpson J.R."/>
            <person name="Lauterbach L."/>
            <person name="Steele A.D."/>
            <person name="Gui C."/>
            <person name="Meng S."/>
            <person name="Li G."/>
            <person name="Viehrig K."/>
            <person name="Ye F."/>
            <person name="Su P."/>
            <person name="Kiefer A.F."/>
            <person name="Nichols A."/>
            <person name="Cepeda A.J."/>
            <person name="Yan W."/>
            <person name="Fan B."/>
            <person name="Jiang Y."/>
            <person name="Adhikari A."/>
            <person name="Zheng C.-J."/>
            <person name="Schuster L."/>
            <person name="Cowan T.M."/>
            <person name="Smanski M.J."/>
            <person name="Chevrette M.G."/>
            <person name="De Carvalho L.P.S."/>
            <person name="Shen B."/>
        </authorList>
    </citation>
    <scope>NUCLEOTIDE SEQUENCE [LARGE SCALE GENOMIC DNA]</scope>
    <source>
        <strain evidence="2 3">NPDC049639</strain>
    </source>
</reference>
<dbReference type="RefSeq" id="WP_398275649.1">
    <property type="nucleotide sequence ID" value="NZ_JBITLV010000001.1"/>
</dbReference>
<feature type="domain" description="Metallo-beta-lactamase" evidence="1">
    <location>
        <begin position="27"/>
        <end position="185"/>
    </location>
</feature>
<organism evidence="2 3">
    <name type="scientific">Spongisporangium articulatum</name>
    <dbReference type="NCBI Taxonomy" id="3362603"/>
    <lineage>
        <taxon>Bacteria</taxon>
        <taxon>Bacillati</taxon>
        <taxon>Actinomycetota</taxon>
        <taxon>Actinomycetes</taxon>
        <taxon>Kineosporiales</taxon>
        <taxon>Kineosporiaceae</taxon>
        <taxon>Spongisporangium</taxon>
    </lineage>
</organism>
<keyword evidence="3" id="KW-1185">Reference proteome</keyword>
<dbReference type="Gene3D" id="3.60.15.10">
    <property type="entry name" value="Ribonuclease Z/Hydroxyacylglutathione hydrolase-like"/>
    <property type="match status" value="2"/>
</dbReference>
<sequence>MTEPSSDFGPWARLVRADNPGLMTLDGTNTWVLRPPGSGATVVVDPGPLDEGHLQAVLAAATADGARVEAVLLTHHHFDHAEGAPRFAELSGAPVYGAEHGWDDFRPSAAWDGGLRTVATPGHTADSTSLLLEPAGLLLTGDTVLGRGTTIIAEPDGHLGEYLRSLDVLAGVVATHDVRWLLPGHGPARENPAGVVLEYQQHRRTRLDQVSAAHAAGARTARAVVEVVYADVPQELWGAAEVSVQAQLDYLGL</sequence>
<dbReference type="CDD" id="cd16278">
    <property type="entry name" value="metallo-hydrolase-like_MBL-fold"/>
    <property type="match status" value="1"/>
</dbReference>
<dbReference type="InterPro" id="IPR041516">
    <property type="entry name" value="LACTB2_WH"/>
</dbReference>
<dbReference type="Pfam" id="PF17778">
    <property type="entry name" value="WHD_BLACT"/>
    <property type="match status" value="1"/>
</dbReference>
<accession>A0ABW8AKX0</accession>
<gene>
    <name evidence="2" type="ORF">ACIB24_04335</name>
</gene>
<dbReference type="SMART" id="SM00849">
    <property type="entry name" value="Lactamase_B"/>
    <property type="match status" value="1"/>
</dbReference>
<dbReference type="InterPro" id="IPR050662">
    <property type="entry name" value="Sec-metab_biosynth-thioest"/>
</dbReference>
<dbReference type="PANTHER" id="PTHR23131:SF0">
    <property type="entry name" value="ENDORIBONUCLEASE LACTB2"/>
    <property type="match status" value="1"/>
</dbReference>
<dbReference type="SUPFAM" id="SSF56281">
    <property type="entry name" value="Metallo-hydrolase/oxidoreductase"/>
    <property type="match status" value="1"/>
</dbReference>
<evidence type="ECO:0000313" key="3">
    <source>
        <dbReference type="Proteomes" id="UP001612915"/>
    </source>
</evidence>
<proteinExistence type="predicted"/>
<evidence type="ECO:0000313" key="2">
    <source>
        <dbReference type="EMBL" id="MFI7586281.1"/>
    </source>
</evidence>
<dbReference type="InterPro" id="IPR036866">
    <property type="entry name" value="RibonucZ/Hydroxyglut_hydro"/>
</dbReference>
<protein>
    <submittedName>
        <fullName evidence="2">MBL fold metallo-hydrolase</fullName>
    </submittedName>
</protein>
<name>A0ABW8AKX0_9ACTN</name>
<dbReference type="Gene3D" id="1.10.10.10">
    <property type="entry name" value="Winged helix-like DNA-binding domain superfamily/Winged helix DNA-binding domain"/>
    <property type="match status" value="1"/>
</dbReference>
<dbReference type="PANTHER" id="PTHR23131">
    <property type="entry name" value="ENDORIBONUCLEASE LACTB2"/>
    <property type="match status" value="1"/>
</dbReference>
<dbReference type="Pfam" id="PF00753">
    <property type="entry name" value="Lactamase_B"/>
    <property type="match status" value="1"/>
</dbReference>
<dbReference type="InterPro" id="IPR001279">
    <property type="entry name" value="Metallo-B-lactamas"/>
</dbReference>
<comment type="caution">
    <text evidence="2">The sequence shown here is derived from an EMBL/GenBank/DDBJ whole genome shotgun (WGS) entry which is preliminary data.</text>
</comment>
<evidence type="ECO:0000259" key="1">
    <source>
        <dbReference type="SMART" id="SM00849"/>
    </source>
</evidence>
<dbReference type="Proteomes" id="UP001612915">
    <property type="component" value="Unassembled WGS sequence"/>
</dbReference>